<dbReference type="Gene3D" id="3.40.50.1820">
    <property type="entry name" value="alpha/beta hydrolase"/>
    <property type="match status" value="1"/>
</dbReference>
<proteinExistence type="predicted"/>
<evidence type="ECO:0000313" key="8">
    <source>
        <dbReference type="Proteomes" id="UP000041254"/>
    </source>
</evidence>
<dbReference type="OrthoDB" id="8040642at2759"/>
<dbReference type="STRING" id="1169540.A0A0G4FLI1"/>
<dbReference type="PANTHER" id="PTHR11005">
    <property type="entry name" value="LYSOSOMAL ACID LIPASE-RELATED"/>
    <property type="match status" value="1"/>
</dbReference>
<dbReference type="Pfam" id="PF00561">
    <property type="entry name" value="Abhydrolase_1"/>
    <property type="match status" value="1"/>
</dbReference>
<feature type="transmembrane region" description="Helical" evidence="4">
    <location>
        <begin position="25"/>
        <end position="46"/>
    </location>
</feature>
<evidence type="ECO:0000256" key="1">
    <source>
        <dbReference type="ARBA" id="ARBA00022963"/>
    </source>
</evidence>
<protein>
    <submittedName>
        <fullName evidence="7">Uncharacterized protein</fullName>
    </submittedName>
</protein>
<dbReference type="SUPFAM" id="SSF53474">
    <property type="entry name" value="alpha/beta-Hydrolases"/>
    <property type="match status" value="1"/>
</dbReference>
<dbReference type="VEuPathDB" id="CryptoDB:Vbra_21424"/>
<dbReference type="GO" id="GO:0016042">
    <property type="term" value="P:lipid catabolic process"/>
    <property type="evidence" value="ECO:0007669"/>
    <property type="project" value="UniProtKB-KW"/>
</dbReference>
<keyword evidence="1" id="KW-0442">Lipid degradation</keyword>
<feature type="domain" description="Partial AB-hydrolase lipase" evidence="6">
    <location>
        <begin position="87"/>
        <end position="133"/>
    </location>
</feature>
<sequence>MVRSPVRANALQHVRYIFSFETVKVAIIFCLLSFEFVVRTLVLTFYKLFPFRRLLDILYDQSVSGVSMLFSKRLEGPRQPQLSSSTVELLEDAGLNVEDHFAETPDGFVLVLHRIVPPNQGINTPTNTNMHGLQPGWGSSRSTSLPSRTDPFADLLGPGTAAVTNVTTESDSLVSRRRGGDGGLPLLFMHGLMMSDECWVCNKEISLPIYLARKGYDVWLANNRGNKYSWKHRFFKRDDKHYWDFSIDELARYDVPTCVDLVLRETRATQCIYVGFSNGTAQMFAALSTQPALNRRIATFIALAPACRLKTLSTKEGSHIALVYPLLTFSKRAFFLVFGKKAMLSTTDVWKRMLARGIFVRVIDLSLDLLFNWHVKLAEAWAKQVFYFHLYSATSVKVARHWFQLLGSGEFEHYDDATGVGGPADVEIPKLSDNQWLLLQVPRCVFQAIPKYEHLDFLVAKNAPQELFPRVESAVEHYSNVYNGTPEPLPMTLPSPERPLLTSHARTAHMRQQQQQYRYTEREMLSPLDGPAGSSDPRHVGHKPGLMMSMSPVVETVCNDPSAGGAGVRQRLDHQVNGTGGIDESYIRDLVQRVDKFCQF</sequence>
<feature type="region of interest" description="Disordered" evidence="3">
    <location>
        <begin position="123"/>
        <end position="150"/>
    </location>
</feature>
<dbReference type="Pfam" id="PF04083">
    <property type="entry name" value="Abhydro_lipase"/>
    <property type="match status" value="1"/>
</dbReference>
<keyword evidence="4" id="KW-0812">Transmembrane</keyword>
<dbReference type="InParanoid" id="A0A0G4FLI1"/>
<keyword evidence="4" id="KW-1133">Transmembrane helix</keyword>
<evidence type="ECO:0000256" key="3">
    <source>
        <dbReference type="SAM" id="MobiDB-lite"/>
    </source>
</evidence>
<keyword evidence="4" id="KW-0472">Membrane</keyword>
<feature type="domain" description="AB hydrolase-1" evidence="5">
    <location>
        <begin position="185"/>
        <end position="307"/>
    </location>
</feature>
<organism evidence="7 8">
    <name type="scientific">Vitrella brassicaformis (strain CCMP3155)</name>
    <dbReference type="NCBI Taxonomy" id="1169540"/>
    <lineage>
        <taxon>Eukaryota</taxon>
        <taxon>Sar</taxon>
        <taxon>Alveolata</taxon>
        <taxon>Colpodellida</taxon>
        <taxon>Vitrellaceae</taxon>
        <taxon>Vitrella</taxon>
    </lineage>
</organism>
<evidence type="ECO:0000259" key="5">
    <source>
        <dbReference type="Pfam" id="PF00561"/>
    </source>
</evidence>
<evidence type="ECO:0000313" key="7">
    <source>
        <dbReference type="EMBL" id="CEM14629.1"/>
    </source>
</evidence>
<dbReference type="InterPro" id="IPR000073">
    <property type="entry name" value="AB_hydrolase_1"/>
</dbReference>
<dbReference type="InterPro" id="IPR029058">
    <property type="entry name" value="AB_hydrolase_fold"/>
</dbReference>
<dbReference type="InterPro" id="IPR006693">
    <property type="entry name" value="AB_hydrolase_lipase"/>
</dbReference>
<dbReference type="EMBL" id="CDMY01000456">
    <property type="protein sequence ID" value="CEM14629.1"/>
    <property type="molecule type" value="Genomic_DNA"/>
</dbReference>
<gene>
    <name evidence="7" type="ORF">Vbra_21424</name>
</gene>
<name>A0A0G4FLI1_VITBC</name>
<keyword evidence="2" id="KW-0443">Lipid metabolism</keyword>
<evidence type="ECO:0000259" key="6">
    <source>
        <dbReference type="Pfam" id="PF04083"/>
    </source>
</evidence>
<evidence type="ECO:0000256" key="4">
    <source>
        <dbReference type="SAM" id="Phobius"/>
    </source>
</evidence>
<dbReference type="Proteomes" id="UP000041254">
    <property type="component" value="Unassembled WGS sequence"/>
</dbReference>
<keyword evidence="8" id="KW-1185">Reference proteome</keyword>
<reference evidence="7 8" key="1">
    <citation type="submission" date="2014-11" db="EMBL/GenBank/DDBJ databases">
        <authorList>
            <person name="Zhu J."/>
            <person name="Qi W."/>
            <person name="Song R."/>
        </authorList>
    </citation>
    <scope>NUCLEOTIDE SEQUENCE [LARGE SCALE GENOMIC DNA]</scope>
</reference>
<dbReference type="AlphaFoldDB" id="A0A0G4FLI1"/>
<feature type="compositionally biased region" description="Polar residues" evidence="3">
    <location>
        <begin position="123"/>
        <end position="147"/>
    </location>
</feature>
<evidence type="ECO:0000256" key="2">
    <source>
        <dbReference type="ARBA" id="ARBA00023098"/>
    </source>
</evidence>
<accession>A0A0G4FLI1</accession>